<dbReference type="InterPro" id="IPR016161">
    <property type="entry name" value="Ald_DH/histidinol_DH"/>
</dbReference>
<evidence type="ECO:0000259" key="7">
    <source>
        <dbReference type="Pfam" id="PF00171"/>
    </source>
</evidence>
<protein>
    <recommendedName>
        <fullName evidence="3">aldehyde dehydrogenase (NAD(+))</fullName>
        <ecNumber evidence="3">1.2.1.3</ecNumber>
    </recommendedName>
</protein>
<organism evidence="8 9">
    <name type="scientific">Aspergillus keveii</name>
    <dbReference type="NCBI Taxonomy" id="714993"/>
    <lineage>
        <taxon>Eukaryota</taxon>
        <taxon>Fungi</taxon>
        <taxon>Dikarya</taxon>
        <taxon>Ascomycota</taxon>
        <taxon>Pezizomycotina</taxon>
        <taxon>Eurotiomycetes</taxon>
        <taxon>Eurotiomycetidae</taxon>
        <taxon>Eurotiales</taxon>
        <taxon>Aspergillaceae</taxon>
        <taxon>Aspergillus</taxon>
        <taxon>Aspergillus subgen. Nidulantes</taxon>
    </lineage>
</organism>
<dbReference type="SUPFAM" id="SSF53720">
    <property type="entry name" value="ALDH-like"/>
    <property type="match status" value="1"/>
</dbReference>
<dbReference type="InterPro" id="IPR015590">
    <property type="entry name" value="Aldehyde_DH_dom"/>
</dbReference>
<sequence>MTTLDFTQFYNVIAGRLETTAATTHGINPSTLEPNPAVPLASEGDVDRAVAAARKAFEVWSETPLHERRQALVSFADSLAENKAGFARMLTTEQGKPLTMAEMEIDASVRWLKEQANLPFPEDVIADNEEQRITTSYTPLGVAAAIVPWNFPLMLACGKVAPALLTGNALILKPSPFTPYCGLKLAELGQKHFPPGVLQALSGDDSLGPMLTEHPDIDKISFTGSTATGKRVMQSCSHTLKRVTLELGGKDPAIVCDDVDLMAVVPQACILTLCVAIKRVYVHSSIYEQFLNVFVKITQSLVVGDGFGASHLGPVQNKAQYVRVQSFLQDIKKTNCTVAAGGEATDEKKPGPGYFVTPTIVDNPPDDSMVVTEEPFGPVVPILKWTSEDEVIRRANNLDYGLGASVWTKDTERASRISKKLKAGTVWINSHLLLNPLAPFGGHKKSGLGAEWGVEGLKSYCNTQTFFWTKKAGAH</sequence>
<dbReference type="InterPro" id="IPR029510">
    <property type="entry name" value="Ald_DH_CS_GLU"/>
</dbReference>
<accession>A0ABR4FQ01</accession>
<comment type="caution">
    <text evidence="8">The sequence shown here is derived from an EMBL/GenBank/DDBJ whole genome shotgun (WGS) entry which is preliminary data.</text>
</comment>
<dbReference type="InterPro" id="IPR044086">
    <property type="entry name" value="LUC3-like"/>
</dbReference>
<dbReference type="InterPro" id="IPR016162">
    <property type="entry name" value="Ald_DH_N"/>
</dbReference>
<keyword evidence="9" id="KW-1185">Reference proteome</keyword>
<evidence type="ECO:0000256" key="1">
    <source>
        <dbReference type="ARBA" id="ARBA00009986"/>
    </source>
</evidence>
<evidence type="ECO:0000256" key="6">
    <source>
        <dbReference type="RuleBase" id="RU003345"/>
    </source>
</evidence>
<evidence type="ECO:0000256" key="4">
    <source>
        <dbReference type="ARBA" id="ARBA00049194"/>
    </source>
</evidence>
<gene>
    <name evidence="8" type="ORF">BJX66DRAFT_329353</name>
</gene>
<dbReference type="Proteomes" id="UP001610563">
    <property type="component" value="Unassembled WGS sequence"/>
</dbReference>
<feature type="domain" description="Aldehyde dehydrogenase" evidence="7">
    <location>
        <begin position="23"/>
        <end position="465"/>
    </location>
</feature>
<evidence type="ECO:0000256" key="3">
    <source>
        <dbReference type="ARBA" id="ARBA00024226"/>
    </source>
</evidence>
<proteinExistence type="inferred from homology"/>
<dbReference type="PANTHER" id="PTHR11699">
    <property type="entry name" value="ALDEHYDE DEHYDROGENASE-RELATED"/>
    <property type="match status" value="1"/>
</dbReference>
<evidence type="ECO:0000256" key="2">
    <source>
        <dbReference type="ARBA" id="ARBA00023002"/>
    </source>
</evidence>
<reference evidence="8 9" key="1">
    <citation type="submission" date="2024-07" db="EMBL/GenBank/DDBJ databases">
        <title>Section-level genome sequencing and comparative genomics of Aspergillus sections Usti and Cavernicolus.</title>
        <authorList>
            <consortium name="Lawrence Berkeley National Laboratory"/>
            <person name="Nybo J.L."/>
            <person name="Vesth T.C."/>
            <person name="Theobald S."/>
            <person name="Frisvad J.C."/>
            <person name="Larsen T.O."/>
            <person name="Kjaerboelling I."/>
            <person name="Rothschild-Mancinelli K."/>
            <person name="Lyhne E.K."/>
            <person name="Kogle M.E."/>
            <person name="Barry K."/>
            <person name="Clum A."/>
            <person name="Na H."/>
            <person name="Ledsgaard L."/>
            <person name="Lin J."/>
            <person name="Lipzen A."/>
            <person name="Kuo A."/>
            <person name="Riley R."/>
            <person name="Mondo S."/>
            <person name="Labutti K."/>
            <person name="Haridas S."/>
            <person name="Pangalinan J."/>
            <person name="Salamov A.A."/>
            <person name="Simmons B.A."/>
            <person name="Magnuson J.K."/>
            <person name="Chen J."/>
            <person name="Drula E."/>
            <person name="Henrissat B."/>
            <person name="Wiebenga A."/>
            <person name="Lubbers R.J."/>
            <person name="Gomes A.C."/>
            <person name="Makela M.R."/>
            <person name="Stajich J."/>
            <person name="Grigoriev I.V."/>
            <person name="Mortensen U.H."/>
            <person name="De Vries R.P."/>
            <person name="Baker S.E."/>
            <person name="Andersen M.R."/>
        </authorList>
    </citation>
    <scope>NUCLEOTIDE SEQUENCE [LARGE SCALE GENOMIC DNA]</scope>
    <source>
        <strain evidence="8 9">CBS 209.92</strain>
    </source>
</reference>
<dbReference type="InterPro" id="IPR016163">
    <property type="entry name" value="Ald_DH_C"/>
</dbReference>
<evidence type="ECO:0000313" key="9">
    <source>
        <dbReference type="Proteomes" id="UP001610563"/>
    </source>
</evidence>
<dbReference type="Pfam" id="PF00171">
    <property type="entry name" value="Aldedh"/>
    <property type="match status" value="1"/>
</dbReference>
<dbReference type="PROSITE" id="PS00687">
    <property type="entry name" value="ALDEHYDE_DEHYDR_GLU"/>
    <property type="match status" value="1"/>
</dbReference>
<comment type="similarity">
    <text evidence="1 6">Belongs to the aldehyde dehydrogenase family.</text>
</comment>
<dbReference type="Gene3D" id="3.40.605.10">
    <property type="entry name" value="Aldehyde Dehydrogenase, Chain A, domain 1"/>
    <property type="match status" value="1"/>
</dbReference>
<name>A0ABR4FQ01_9EURO</name>
<feature type="active site" evidence="5">
    <location>
        <position position="246"/>
    </location>
</feature>
<evidence type="ECO:0000313" key="8">
    <source>
        <dbReference type="EMBL" id="KAL2785346.1"/>
    </source>
</evidence>
<dbReference type="Gene3D" id="3.40.309.10">
    <property type="entry name" value="Aldehyde Dehydrogenase, Chain A, domain 2"/>
    <property type="match status" value="1"/>
</dbReference>
<evidence type="ECO:0000256" key="5">
    <source>
        <dbReference type="PROSITE-ProRule" id="PRU10007"/>
    </source>
</evidence>
<keyword evidence="2 6" id="KW-0560">Oxidoreductase</keyword>
<comment type="catalytic activity">
    <reaction evidence="4">
        <text>an aldehyde + NAD(+) + H2O = a carboxylate + NADH + 2 H(+)</text>
        <dbReference type="Rhea" id="RHEA:16185"/>
        <dbReference type="ChEBI" id="CHEBI:15377"/>
        <dbReference type="ChEBI" id="CHEBI:15378"/>
        <dbReference type="ChEBI" id="CHEBI:17478"/>
        <dbReference type="ChEBI" id="CHEBI:29067"/>
        <dbReference type="ChEBI" id="CHEBI:57540"/>
        <dbReference type="ChEBI" id="CHEBI:57945"/>
        <dbReference type="EC" id="1.2.1.3"/>
    </reaction>
</comment>
<dbReference type="EMBL" id="JBFTWV010000147">
    <property type="protein sequence ID" value="KAL2785346.1"/>
    <property type="molecule type" value="Genomic_DNA"/>
</dbReference>
<dbReference type="EC" id="1.2.1.3" evidence="3"/>
<dbReference type="CDD" id="cd07106">
    <property type="entry name" value="ALDH_AldA-AAD23400"/>
    <property type="match status" value="1"/>
</dbReference>